<name>A0A0F9N5M8_9ZZZZ</name>
<dbReference type="InterPro" id="IPR036614">
    <property type="entry name" value="RusA-like_sf"/>
</dbReference>
<organism evidence="1">
    <name type="scientific">marine sediment metagenome</name>
    <dbReference type="NCBI Taxonomy" id="412755"/>
    <lineage>
        <taxon>unclassified sequences</taxon>
        <taxon>metagenomes</taxon>
        <taxon>ecological metagenomes</taxon>
    </lineage>
</organism>
<protein>
    <submittedName>
        <fullName evidence="1">Uncharacterized protein</fullName>
    </submittedName>
</protein>
<dbReference type="EMBL" id="LAZR01007624">
    <property type="protein sequence ID" value="KKM84045.1"/>
    <property type="molecule type" value="Genomic_DNA"/>
</dbReference>
<dbReference type="AlphaFoldDB" id="A0A0F9N5M8"/>
<proteinExistence type="predicted"/>
<dbReference type="GO" id="GO:0006310">
    <property type="term" value="P:DNA recombination"/>
    <property type="evidence" value="ECO:0007669"/>
    <property type="project" value="InterPro"/>
</dbReference>
<dbReference type="InterPro" id="IPR008822">
    <property type="entry name" value="Endonuclease_RusA-like"/>
</dbReference>
<gene>
    <name evidence="1" type="ORF">LCGC14_1303200</name>
</gene>
<reference evidence="1" key="1">
    <citation type="journal article" date="2015" name="Nature">
        <title>Complex archaea that bridge the gap between prokaryotes and eukaryotes.</title>
        <authorList>
            <person name="Spang A."/>
            <person name="Saw J.H."/>
            <person name="Jorgensen S.L."/>
            <person name="Zaremba-Niedzwiedzka K."/>
            <person name="Martijn J."/>
            <person name="Lind A.E."/>
            <person name="van Eijk R."/>
            <person name="Schleper C."/>
            <person name="Guy L."/>
            <person name="Ettema T.J."/>
        </authorList>
    </citation>
    <scope>NUCLEOTIDE SEQUENCE</scope>
</reference>
<evidence type="ECO:0000313" key="1">
    <source>
        <dbReference type="EMBL" id="KKM84045.1"/>
    </source>
</evidence>
<dbReference type="GO" id="GO:0000287">
    <property type="term" value="F:magnesium ion binding"/>
    <property type="evidence" value="ECO:0007669"/>
    <property type="project" value="InterPro"/>
</dbReference>
<dbReference type="SUPFAM" id="SSF103084">
    <property type="entry name" value="Holliday junction resolvase RusA"/>
    <property type="match status" value="1"/>
</dbReference>
<dbReference type="Pfam" id="PF05866">
    <property type="entry name" value="RusA"/>
    <property type="match status" value="1"/>
</dbReference>
<dbReference type="Gene3D" id="3.30.1330.70">
    <property type="entry name" value="Holliday junction resolvase RusA"/>
    <property type="match status" value="1"/>
</dbReference>
<comment type="caution">
    <text evidence="1">The sequence shown here is derived from an EMBL/GenBank/DDBJ whole genome shotgun (WGS) entry which is preliminary data.</text>
</comment>
<accession>A0A0F9N5M8</accession>
<sequence length="167" mass="19486">MSEIVIKLPGKPIAKKTHRDSCHINWKTKSVKRWRRFPQSEEAKLISAAMKSQYDGPILDHSVFVLFEFYMGIPTRWRKDMKEKARKGLLHHIMKPDASNLAKFYEDCMRGVVFTDDSVVVWISPVKLFSDEPRTEIFVKPFNYEEYCLFKQAIRGGVEDDPLEAAM</sequence>
<dbReference type="GO" id="GO:0006281">
    <property type="term" value="P:DNA repair"/>
    <property type="evidence" value="ECO:0007669"/>
    <property type="project" value="InterPro"/>
</dbReference>